<dbReference type="EMBL" id="JAENHK010000010">
    <property type="protein sequence ID" value="MBK1897046.1"/>
    <property type="molecule type" value="Genomic_DNA"/>
</dbReference>
<dbReference type="Proteomes" id="UP000628669">
    <property type="component" value="Unassembled WGS sequence"/>
</dbReference>
<organism evidence="1 2">
    <name type="scientific">Chryseobacterium paridis</name>
    <dbReference type="NCBI Taxonomy" id="2800328"/>
    <lineage>
        <taxon>Bacteria</taxon>
        <taxon>Pseudomonadati</taxon>
        <taxon>Bacteroidota</taxon>
        <taxon>Flavobacteriia</taxon>
        <taxon>Flavobacteriales</taxon>
        <taxon>Weeksellaceae</taxon>
        <taxon>Chryseobacterium group</taxon>
        <taxon>Chryseobacterium</taxon>
    </lineage>
</organism>
<gene>
    <name evidence="1" type="ORF">JHL15_14870</name>
</gene>
<evidence type="ECO:0000313" key="2">
    <source>
        <dbReference type="Proteomes" id="UP000628669"/>
    </source>
</evidence>
<dbReference type="RefSeq" id="WP_200246978.1">
    <property type="nucleotide sequence ID" value="NZ_JAENHK010000010.1"/>
</dbReference>
<evidence type="ECO:0000313" key="1">
    <source>
        <dbReference type="EMBL" id="MBK1897046.1"/>
    </source>
</evidence>
<sequence length="76" mass="9431">MEFLNFTNIRPKINGYYYIIWEPGDEPEFVWIDYFTLDGQEFWTWRWNLNEDPEDLFLDIANPDTIQFSELIIKFR</sequence>
<protein>
    <submittedName>
        <fullName evidence="1">Uncharacterized protein</fullName>
    </submittedName>
</protein>
<keyword evidence="2" id="KW-1185">Reference proteome</keyword>
<accession>A0ABS1FX78</accession>
<comment type="caution">
    <text evidence="1">The sequence shown here is derived from an EMBL/GenBank/DDBJ whole genome shotgun (WGS) entry which is preliminary data.</text>
</comment>
<proteinExistence type="predicted"/>
<reference evidence="2" key="1">
    <citation type="submission" date="2021-01" db="EMBL/GenBank/DDBJ databases">
        <title>Genome public.</title>
        <authorList>
            <person name="Liu C."/>
            <person name="Sun Q."/>
        </authorList>
    </citation>
    <scope>NUCLEOTIDE SEQUENCE [LARGE SCALE GENOMIC DNA]</scope>
    <source>
        <strain evidence="2">YIM B02567</strain>
    </source>
</reference>
<name>A0ABS1FX78_9FLAO</name>